<feature type="transmembrane region" description="Helical" evidence="1">
    <location>
        <begin position="6"/>
        <end position="25"/>
    </location>
</feature>
<accession>A0A6V8SBL8</accession>
<keyword evidence="1" id="KW-0812">Transmembrane</keyword>
<gene>
    <name evidence="2" type="ORF">bsdtw1_00135</name>
</gene>
<dbReference type="EMBL" id="BLZR01000001">
    <property type="protein sequence ID" value="GFP74096.1"/>
    <property type="molecule type" value="Genomic_DNA"/>
</dbReference>
<dbReference type="AlphaFoldDB" id="A0A6V8SBL8"/>
<evidence type="ECO:0000256" key="1">
    <source>
        <dbReference type="SAM" id="Phobius"/>
    </source>
</evidence>
<keyword evidence="1" id="KW-1133">Transmembrane helix</keyword>
<protein>
    <submittedName>
        <fullName evidence="2">Uncharacterized protein</fullName>
    </submittedName>
</protein>
<evidence type="ECO:0000313" key="3">
    <source>
        <dbReference type="Proteomes" id="UP000580568"/>
    </source>
</evidence>
<reference evidence="2 3" key="1">
    <citation type="submission" date="2020-07" db="EMBL/GenBank/DDBJ databases">
        <title>A new beta-1,3-glucan-decomposing anaerobic bacterium isolated from anoxic soil subjected to biological soil disinfestation.</title>
        <authorList>
            <person name="Ueki A."/>
            <person name="Tonouchi A."/>
        </authorList>
    </citation>
    <scope>NUCLEOTIDE SEQUENCE [LARGE SCALE GENOMIC DNA]</scope>
    <source>
        <strain evidence="2 3">TW1</strain>
    </source>
</reference>
<keyword evidence="3" id="KW-1185">Reference proteome</keyword>
<keyword evidence="1" id="KW-0472">Membrane</keyword>
<proteinExistence type="predicted"/>
<name>A0A6V8SBL8_9CLOT</name>
<comment type="caution">
    <text evidence="2">The sequence shown here is derived from an EMBL/GenBank/DDBJ whole genome shotgun (WGS) entry which is preliminary data.</text>
</comment>
<organism evidence="2 3">
    <name type="scientific">Clostridium fungisolvens</name>
    <dbReference type="NCBI Taxonomy" id="1604897"/>
    <lineage>
        <taxon>Bacteria</taxon>
        <taxon>Bacillati</taxon>
        <taxon>Bacillota</taxon>
        <taxon>Clostridia</taxon>
        <taxon>Eubacteriales</taxon>
        <taxon>Clostridiaceae</taxon>
        <taxon>Clostridium</taxon>
    </lineage>
</organism>
<evidence type="ECO:0000313" key="2">
    <source>
        <dbReference type="EMBL" id="GFP74096.1"/>
    </source>
</evidence>
<sequence>MEDKNIRIFSVTMNVINLLVAVVILNNNATENRAIINHLQHHYFNILTSKTYFTARSLNIILRKSATQKTHSTIHIQLVF</sequence>
<dbReference type="Proteomes" id="UP000580568">
    <property type="component" value="Unassembled WGS sequence"/>
</dbReference>
<dbReference type="RefSeq" id="WP_183275681.1">
    <property type="nucleotide sequence ID" value="NZ_BLZR01000001.1"/>
</dbReference>